<dbReference type="RefSeq" id="WP_106738174.1">
    <property type="nucleotide sequence ID" value="NZ_CP027657.1"/>
</dbReference>
<evidence type="ECO:0000313" key="3">
    <source>
        <dbReference type="Proteomes" id="UP000238327"/>
    </source>
</evidence>
<reference evidence="2 3" key="1">
    <citation type="submission" date="2018-03" db="EMBL/GenBank/DDBJ databases">
        <title>Complete genome sequence and methylome analysis of Pseudomonas mendocina NEB 698.</title>
        <authorList>
            <person name="Morgan R.D."/>
        </authorList>
    </citation>
    <scope>NUCLEOTIDE SEQUENCE [LARGE SCALE GENOMIC DNA]</scope>
    <source>
        <strain evidence="2 3">NEB698</strain>
    </source>
</reference>
<dbReference type="OrthoDB" id="6539284at2"/>
<dbReference type="Proteomes" id="UP000238327">
    <property type="component" value="Chromosome"/>
</dbReference>
<gene>
    <name evidence="2" type="ORF">C7A17_11580</name>
</gene>
<dbReference type="Pfam" id="PF01052">
    <property type="entry name" value="FliMN_C"/>
    <property type="match status" value="1"/>
</dbReference>
<dbReference type="InterPro" id="IPR001543">
    <property type="entry name" value="FliN-like_C"/>
</dbReference>
<organism evidence="2 3">
    <name type="scientific">Ectopseudomonas mendocina</name>
    <name type="common">Pseudomonas mendocina</name>
    <dbReference type="NCBI Taxonomy" id="300"/>
    <lineage>
        <taxon>Bacteria</taxon>
        <taxon>Pseudomonadati</taxon>
        <taxon>Pseudomonadota</taxon>
        <taxon>Gammaproteobacteria</taxon>
        <taxon>Pseudomonadales</taxon>
        <taxon>Pseudomonadaceae</taxon>
        <taxon>Ectopseudomonas</taxon>
    </lineage>
</organism>
<dbReference type="SUPFAM" id="SSF101801">
    <property type="entry name" value="Surface presentation of antigens (SPOA)"/>
    <property type="match status" value="1"/>
</dbReference>
<accession>A0A2R3QNS5</accession>
<dbReference type="EMBL" id="CP027657">
    <property type="protein sequence ID" value="AVO53378.1"/>
    <property type="molecule type" value="Genomic_DNA"/>
</dbReference>
<proteinExistence type="predicted"/>
<dbReference type="InterPro" id="IPR036429">
    <property type="entry name" value="SpoA-like_sf"/>
</dbReference>
<protein>
    <recommendedName>
        <fullName evidence="1">Flagellar motor switch protein FliN-like C-terminal domain-containing protein</fullName>
    </recommendedName>
</protein>
<dbReference type="Gene3D" id="2.30.330.10">
    <property type="entry name" value="SpoA-like"/>
    <property type="match status" value="1"/>
</dbReference>
<dbReference type="AlphaFoldDB" id="A0A2R3QNS5"/>
<name>A0A2R3QNS5_ECTME</name>
<sequence length="279" mass="31689">MTGIKKVHHGVPADSLTRLKPQKLGRHYHKIPHYIRELSNKYPRIISDYFLRNYRINLELLKVDVHEQVQQEAECVYRSPFGKVGFSMDRSLLTEALECYYGGTCLPNHEAPPISTSEQRMRNRLGVDVTQLFARSILAGSTFGKLEPHDNAYDEAVWEYVAEFHFTSHITGSQASIFIYLDTQLVDELTSRLTSPPPSTPVGSSLNQIRQLPVRLDCVVASLQMPLSQVLALRPGDILSMRLTERCDVQINQQKLFRGVIFEEEGSLFLTSLESVKTP</sequence>
<evidence type="ECO:0000313" key="2">
    <source>
        <dbReference type="EMBL" id="AVO53378.1"/>
    </source>
</evidence>
<feature type="domain" description="Flagellar motor switch protein FliN-like C-terminal" evidence="1">
    <location>
        <begin position="208"/>
        <end position="264"/>
    </location>
</feature>
<evidence type="ECO:0000259" key="1">
    <source>
        <dbReference type="Pfam" id="PF01052"/>
    </source>
</evidence>
<dbReference type="STRING" id="1001585.MDS_4750"/>